<name>A0A916KQ42_9POXV</name>
<sequence length="350" mass="42025">MDDLDSLIYYAYNNNIKRTIVNFRFNIDYFIYEQTFNKFRNDIINNDEYEKTKVNNVSDIIEIRCCYKNKNIVTLSLINPIIYKNTTNNVNKKKYMKLNIIKKNKNTDRLKWYLETCNTSFDSFIKKKKEKKKTLIRLFNNINNIQGISNETNFTQYYETKTEYNNITAESTIKYKIILEVIKEKIVTEGRLLLPNSISITIFNKSRIILYAKNKIQIILSKNKCEDNIDDFRNNYIKILQVFFDLVKEYSNYTIDSDYIKSLEIHCDFNYTDTIFKYPIFFKNNKIRFFGKNKITIKSITSKHKLEEIHKYINNNKHNIIKLYNEIDNCDPVNDPIDKITELINSIYCY</sequence>
<dbReference type="Proteomes" id="UP000792671">
    <property type="component" value="Genome"/>
</dbReference>
<dbReference type="EMBL" id="HF679134">
    <property type="protein sequence ID" value="CCU56312.1"/>
    <property type="molecule type" value="Genomic_DNA"/>
</dbReference>
<evidence type="ECO:0000313" key="1">
    <source>
        <dbReference type="EMBL" id="CCU56312.1"/>
    </source>
</evidence>
<organism evidence="1 2">
    <name type="scientific">Mythimna separata entomopoxvirus 'L'</name>
    <dbReference type="NCBI Taxonomy" id="1293572"/>
    <lineage>
        <taxon>Viruses</taxon>
        <taxon>Varidnaviria</taxon>
        <taxon>Bamfordvirae</taxon>
        <taxon>Nucleocytoviricota</taxon>
        <taxon>Pokkesviricetes</taxon>
        <taxon>Chitovirales</taxon>
        <taxon>Poxviridae</taxon>
        <taxon>Entomopoxvirinae</taxon>
        <taxon>Betaentomopoxvirus</taxon>
        <taxon>Betaentomopoxvirus mseparata</taxon>
        <taxon>Mythimna separata entomopoxvirus</taxon>
    </lineage>
</organism>
<gene>
    <name evidence="1" type="ORF">MYSEV_114</name>
</gene>
<dbReference type="GeneID" id="15613736"/>
<dbReference type="KEGG" id="vg:15613736"/>
<keyword evidence="2" id="KW-1185">Reference proteome</keyword>
<reference evidence="1 2" key="1">
    <citation type="journal article" date="2013" name="J. Virol.">
        <title>New Insights into the Evolution of Entomopoxvirinae from the Complete Genome Sequences of Four Entomopoxviruses Infecting Adoxophyes honmai, Choristoneura biennis, Choristoneura rosaceana, and Mythimna separata.</title>
        <authorList>
            <person name="Theze J."/>
            <person name="Takatsuka J."/>
            <person name="Li Z."/>
            <person name="Gallais J."/>
            <person name="Doucet D."/>
            <person name="Arif B."/>
            <person name="Nakai M."/>
            <person name="Herniou E.A."/>
        </authorList>
    </citation>
    <scope>NUCLEOTIDE SEQUENCE [LARGE SCALE GENOMIC DNA]</scope>
</reference>
<proteinExistence type="predicted"/>
<evidence type="ECO:0000313" key="2">
    <source>
        <dbReference type="Proteomes" id="UP000792671"/>
    </source>
</evidence>
<accession>A0A916KQ42</accession>
<dbReference type="RefSeq" id="YP_008003631.1">
    <property type="nucleotide sequence ID" value="NC_021246.1"/>
</dbReference>
<dbReference type="OrthoDB" id="13319at10239"/>
<protein>
    <submittedName>
        <fullName evidence="1">VITF-3 45kda subunit (Cop-A23R)</fullName>
    </submittedName>
</protein>